<dbReference type="EMBL" id="JAEUGD010000061">
    <property type="protein sequence ID" value="MBL6448311.1"/>
    <property type="molecule type" value="Genomic_DNA"/>
</dbReference>
<dbReference type="PROSITE" id="PS51257">
    <property type="entry name" value="PROKAR_LIPOPROTEIN"/>
    <property type="match status" value="1"/>
</dbReference>
<proteinExistence type="predicted"/>
<dbReference type="Proteomes" id="UP000614216">
    <property type="component" value="Unassembled WGS sequence"/>
</dbReference>
<name>A0A937G183_9BACT</name>
<reference evidence="1" key="1">
    <citation type="submission" date="2021-01" db="EMBL/GenBank/DDBJ databases">
        <title>Fulvivirga kasyanovii gen. nov., sp nov., a novel member of the phylum Bacteroidetes isolated from seawater in a mussel farm.</title>
        <authorList>
            <person name="Zhao L.-H."/>
            <person name="Wang Z.-J."/>
        </authorList>
    </citation>
    <scope>NUCLEOTIDE SEQUENCE</scope>
    <source>
        <strain evidence="1">29W222</strain>
    </source>
</reference>
<evidence type="ECO:0000313" key="1">
    <source>
        <dbReference type="EMBL" id="MBL6448311.1"/>
    </source>
</evidence>
<sequence>MKINTLLLFTAGLLLTSCFKDPNFPDNPVLKSMNLSYKEIGGLQEDDSLIISLDFQDGDGDLGFDASDESHISSPFNEFAFFSYNTNTQRKTVFALDTLTSASDSDLALVENMITVSDRAIPELDTLPPYDFPYTCNNWQEVNITAGNTVLKEDTVYYQKNPRYNNIYVNFFLENSGGEFEEFFWEYLQKPQCNIAYHGRFPIINEVGRETASEGIITYRIPNKGWESTFGNKRFKVRVTILDRAGNYSNAITSEPVTLDDIKIN</sequence>
<keyword evidence="2" id="KW-1185">Reference proteome</keyword>
<comment type="caution">
    <text evidence="1">The sequence shown here is derived from an EMBL/GenBank/DDBJ whole genome shotgun (WGS) entry which is preliminary data.</text>
</comment>
<accession>A0A937G183</accession>
<dbReference type="RefSeq" id="WP_202857853.1">
    <property type="nucleotide sequence ID" value="NZ_JAEUGD010000061.1"/>
</dbReference>
<protein>
    <submittedName>
        <fullName evidence="1">Uncharacterized protein</fullName>
    </submittedName>
</protein>
<organism evidence="1 2">
    <name type="scientific">Fulvivirga marina</name>
    <dbReference type="NCBI Taxonomy" id="2494733"/>
    <lineage>
        <taxon>Bacteria</taxon>
        <taxon>Pseudomonadati</taxon>
        <taxon>Bacteroidota</taxon>
        <taxon>Cytophagia</taxon>
        <taxon>Cytophagales</taxon>
        <taxon>Fulvivirgaceae</taxon>
        <taxon>Fulvivirga</taxon>
    </lineage>
</organism>
<evidence type="ECO:0000313" key="2">
    <source>
        <dbReference type="Proteomes" id="UP000614216"/>
    </source>
</evidence>
<dbReference type="AlphaFoldDB" id="A0A937G183"/>
<gene>
    <name evidence="1" type="ORF">JMN32_18500</name>
</gene>